<evidence type="ECO:0000313" key="2">
    <source>
        <dbReference type="EMBL" id="MFC5431576.1"/>
    </source>
</evidence>
<dbReference type="RefSeq" id="WP_377714919.1">
    <property type="nucleotide sequence ID" value="NZ_JBHSMP010000038.1"/>
</dbReference>
<name>A0ABW0JEG2_9BURK</name>
<evidence type="ECO:0000313" key="3">
    <source>
        <dbReference type="Proteomes" id="UP001596103"/>
    </source>
</evidence>
<organism evidence="2 3">
    <name type="scientific">Paraburkholderia denitrificans</name>
    <dbReference type="NCBI Taxonomy" id="694025"/>
    <lineage>
        <taxon>Bacteria</taxon>
        <taxon>Pseudomonadati</taxon>
        <taxon>Pseudomonadota</taxon>
        <taxon>Betaproteobacteria</taxon>
        <taxon>Burkholderiales</taxon>
        <taxon>Burkholderiaceae</taxon>
        <taxon>Paraburkholderia</taxon>
    </lineage>
</organism>
<keyword evidence="3" id="KW-1185">Reference proteome</keyword>
<protein>
    <submittedName>
        <fullName evidence="2">Uncharacterized protein</fullName>
    </submittedName>
</protein>
<reference evidence="3" key="1">
    <citation type="journal article" date="2019" name="Int. J. Syst. Evol. Microbiol.">
        <title>The Global Catalogue of Microorganisms (GCM) 10K type strain sequencing project: providing services to taxonomists for standard genome sequencing and annotation.</title>
        <authorList>
            <consortium name="The Broad Institute Genomics Platform"/>
            <consortium name="The Broad Institute Genome Sequencing Center for Infectious Disease"/>
            <person name="Wu L."/>
            <person name="Ma J."/>
        </authorList>
    </citation>
    <scope>NUCLEOTIDE SEQUENCE [LARGE SCALE GENOMIC DNA]</scope>
    <source>
        <strain evidence="3">CCUG 56042</strain>
    </source>
</reference>
<gene>
    <name evidence="2" type="ORF">ACFPTO_22620</name>
</gene>
<keyword evidence="1" id="KW-0732">Signal</keyword>
<feature type="signal peptide" evidence="1">
    <location>
        <begin position="1"/>
        <end position="20"/>
    </location>
</feature>
<evidence type="ECO:0000256" key="1">
    <source>
        <dbReference type="SAM" id="SignalP"/>
    </source>
</evidence>
<dbReference type="EMBL" id="JBHSMP010000038">
    <property type="protein sequence ID" value="MFC5431576.1"/>
    <property type="molecule type" value="Genomic_DNA"/>
</dbReference>
<accession>A0ABW0JEG2</accession>
<comment type="caution">
    <text evidence="2">The sequence shown here is derived from an EMBL/GenBank/DDBJ whole genome shotgun (WGS) entry which is preliminary data.</text>
</comment>
<feature type="chain" id="PRO_5047146619" evidence="1">
    <location>
        <begin position="21"/>
        <end position="72"/>
    </location>
</feature>
<dbReference type="Proteomes" id="UP001596103">
    <property type="component" value="Unassembled WGS sequence"/>
</dbReference>
<proteinExistence type="predicted"/>
<sequence length="72" mass="7306">MNILKFAVVACSLFASAAYAQNEAPASGLPQQVAQTAAQQAVAAPAHHDVAKPAQNDECVGPAGFCIAYFGS</sequence>